<dbReference type="Proteomes" id="UP001165121">
    <property type="component" value="Unassembled WGS sequence"/>
</dbReference>
<evidence type="ECO:0000313" key="2">
    <source>
        <dbReference type="Proteomes" id="UP001165121"/>
    </source>
</evidence>
<protein>
    <submittedName>
        <fullName evidence="1">Unnamed protein product</fullName>
    </submittedName>
</protein>
<proteinExistence type="predicted"/>
<accession>A0A9W6YJN9</accession>
<reference evidence="1" key="1">
    <citation type="submission" date="2023-04" db="EMBL/GenBank/DDBJ databases">
        <title>Phytophthora fragariaefolia NBRC 109709.</title>
        <authorList>
            <person name="Ichikawa N."/>
            <person name="Sato H."/>
            <person name="Tonouchi N."/>
        </authorList>
    </citation>
    <scope>NUCLEOTIDE SEQUENCE</scope>
    <source>
        <strain evidence="1">NBRC 109709</strain>
    </source>
</reference>
<organism evidence="1 2">
    <name type="scientific">Phytophthora fragariaefolia</name>
    <dbReference type="NCBI Taxonomy" id="1490495"/>
    <lineage>
        <taxon>Eukaryota</taxon>
        <taxon>Sar</taxon>
        <taxon>Stramenopiles</taxon>
        <taxon>Oomycota</taxon>
        <taxon>Peronosporomycetes</taxon>
        <taxon>Peronosporales</taxon>
        <taxon>Peronosporaceae</taxon>
        <taxon>Phytophthora</taxon>
    </lineage>
</organism>
<gene>
    <name evidence="1" type="ORF">Pfra01_002837700</name>
</gene>
<dbReference type="EMBL" id="BSXT01008827">
    <property type="protein sequence ID" value="GMF67412.1"/>
    <property type="molecule type" value="Genomic_DNA"/>
</dbReference>
<name>A0A9W6YJN9_9STRA</name>
<comment type="caution">
    <text evidence="1">The sequence shown here is derived from an EMBL/GenBank/DDBJ whole genome shotgun (WGS) entry which is preliminary data.</text>
</comment>
<evidence type="ECO:0000313" key="1">
    <source>
        <dbReference type="EMBL" id="GMF67412.1"/>
    </source>
</evidence>
<keyword evidence="2" id="KW-1185">Reference proteome</keyword>
<sequence length="186" mass="20140">MQYGGCRMSRGVFKAVIVDAAPAPDCLKRGGSSDGPAPLEYLMHLPLNLVSEVGRVCPVDVIQQCPESLGSVARVNPNVVRMLSSEDAIPNASHEKTTHSLVAPGQFQKVGCRRDWGLQALFNRTVRQVAAGIPPVKCLELQAVEDLFPPPSCPSNPPDLCPAKAIESFGNSIVILFPFRRSIYQF</sequence>
<dbReference type="AlphaFoldDB" id="A0A9W6YJN9"/>